<evidence type="ECO:0000313" key="4">
    <source>
        <dbReference type="EMBL" id="QDU98725.1"/>
    </source>
</evidence>
<evidence type="ECO:0000256" key="1">
    <source>
        <dbReference type="SAM" id="MobiDB-lite"/>
    </source>
</evidence>
<feature type="transmembrane region" description="Helical" evidence="2">
    <location>
        <begin position="458"/>
        <end position="479"/>
    </location>
</feature>
<feature type="domain" description="Protein-glutamine gamma-glutamyltransferase-like C-terminal" evidence="3">
    <location>
        <begin position="539"/>
        <end position="606"/>
    </location>
</feature>
<evidence type="ECO:0000256" key="2">
    <source>
        <dbReference type="SAM" id="Phobius"/>
    </source>
</evidence>
<dbReference type="OrthoDB" id="289048at2"/>
<feature type="compositionally biased region" description="Basic and acidic residues" evidence="1">
    <location>
        <begin position="392"/>
        <end position="408"/>
    </location>
</feature>
<feature type="transmembrane region" description="Helical" evidence="2">
    <location>
        <begin position="72"/>
        <end position="91"/>
    </location>
</feature>
<dbReference type="RefSeq" id="WP_145058209.1">
    <property type="nucleotide sequence ID" value="NZ_CP036433.1"/>
</dbReference>
<protein>
    <recommendedName>
        <fullName evidence="3">Protein-glutamine gamma-glutamyltransferase-like C-terminal domain-containing protein</fullName>
    </recommendedName>
</protein>
<name>A0A518E3P8_9BACT</name>
<keyword evidence="2" id="KW-1133">Transmembrane helix</keyword>
<feature type="transmembrane region" description="Helical" evidence="2">
    <location>
        <begin position="255"/>
        <end position="275"/>
    </location>
</feature>
<feature type="transmembrane region" description="Helical" evidence="2">
    <location>
        <begin position="212"/>
        <end position="234"/>
    </location>
</feature>
<reference evidence="4 5" key="1">
    <citation type="submission" date="2019-02" db="EMBL/GenBank/DDBJ databases">
        <title>Deep-cultivation of Planctomycetes and their phenomic and genomic characterization uncovers novel biology.</title>
        <authorList>
            <person name="Wiegand S."/>
            <person name="Jogler M."/>
            <person name="Boedeker C."/>
            <person name="Pinto D."/>
            <person name="Vollmers J."/>
            <person name="Rivas-Marin E."/>
            <person name="Kohn T."/>
            <person name="Peeters S.H."/>
            <person name="Heuer A."/>
            <person name="Rast P."/>
            <person name="Oberbeckmann S."/>
            <person name="Bunk B."/>
            <person name="Jeske O."/>
            <person name="Meyerdierks A."/>
            <person name="Storesund J.E."/>
            <person name="Kallscheuer N."/>
            <person name="Luecker S."/>
            <person name="Lage O.M."/>
            <person name="Pohl T."/>
            <person name="Merkel B.J."/>
            <person name="Hornburger P."/>
            <person name="Mueller R.-W."/>
            <person name="Bruemmer F."/>
            <person name="Labrenz M."/>
            <person name="Spormann A.M."/>
            <person name="Op den Camp H."/>
            <person name="Overmann J."/>
            <person name="Amann R."/>
            <person name="Jetten M.S.M."/>
            <person name="Mascher T."/>
            <person name="Medema M.H."/>
            <person name="Devos D.P."/>
            <person name="Kaster A.-K."/>
            <person name="Ovreas L."/>
            <person name="Rohde M."/>
            <person name="Galperin M.Y."/>
            <person name="Jogler C."/>
        </authorList>
    </citation>
    <scope>NUCLEOTIDE SEQUENCE [LARGE SCALE GENOMIC DNA]</scope>
    <source>
        <strain evidence="4 5">Pla85_3_4</strain>
    </source>
</reference>
<dbReference type="InterPro" id="IPR025403">
    <property type="entry name" value="TgpA-like_C"/>
</dbReference>
<keyword evidence="2" id="KW-0812">Transmembrane</keyword>
<gene>
    <name evidence="4" type="ORF">Pla8534_65980</name>
</gene>
<keyword evidence="5" id="KW-1185">Reference proteome</keyword>
<feature type="transmembrane region" description="Helical" evidence="2">
    <location>
        <begin position="46"/>
        <end position="65"/>
    </location>
</feature>
<feature type="compositionally biased region" description="Basic and acidic residues" evidence="1">
    <location>
        <begin position="328"/>
        <end position="346"/>
    </location>
</feature>
<feature type="compositionally biased region" description="Polar residues" evidence="1">
    <location>
        <begin position="428"/>
        <end position="438"/>
    </location>
</feature>
<dbReference type="Pfam" id="PF13559">
    <property type="entry name" value="DUF4129"/>
    <property type="match status" value="1"/>
</dbReference>
<proteinExistence type="predicted"/>
<sequence length="630" mass="68280">MHRRFPPTAVDYLIMAINPTLIIAMILGLLFFLAQCLYHGPYPGRLNLILFCFTVGAVLITRIAIEQGRSHAAGFAVCLGGATLLAMSRFVEYSGPLAGLGLLLNVFFLGLAWWMADRITLDCTLIDETQDASGAGLLQGGLLSWQRPTEPGNTELDGVATSAEEPTDPRERPASPRQGHRPGRWILYFALAALPLFGLGQMLLPAGSSNTGAWFCLALYMASALALLVSTSLLGLRRYLRQRNVEMPPNVTAGWMGGGGILILALLAVCFLAPLPGRWLARFNAGSWIESPARQIASRFGWGKEGANDPQSKAPATAPQNQEETEQDGQRQDGKQQDGKQQDGKQQDGQQQDGKQQDGKQQDGKQQDGKQQDGKQQDGKQQDGEQQDGEQQDGKQQDGEQQDDKQQDRPAPSPEKSSDPAPDEEQAETPSSGQQAPRPSTPPAVQKPPFSLADVVRWIGFFFKFLIALVLGTVVAIFARRHWDQFLAWWARLGWRPGPGTAVATAEPVAPPTPPRPFSSFPHPLSARLSPEQSVLLMFAALEAWGREAGVGRGEEQTPSEYAASLRRPFPPVGAAAGPVAELYNHYVYGGAPIPPSQLPRIETLWAALQQHRPAVTPPPIQVAAGGETV</sequence>
<dbReference type="EMBL" id="CP036433">
    <property type="protein sequence ID" value="QDU98725.1"/>
    <property type="molecule type" value="Genomic_DNA"/>
</dbReference>
<organism evidence="4 5">
    <name type="scientific">Lignipirellula cremea</name>
    <dbReference type="NCBI Taxonomy" id="2528010"/>
    <lineage>
        <taxon>Bacteria</taxon>
        <taxon>Pseudomonadati</taxon>
        <taxon>Planctomycetota</taxon>
        <taxon>Planctomycetia</taxon>
        <taxon>Pirellulales</taxon>
        <taxon>Pirellulaceae</taxon>
        <taxon>Lignipirellula</taxon>
    </lineage>
</organism>
<accession>A0A518E3P8</accession>
<dbReference type="AlphaFoldDB" id="A0A518E3P8"/>
<feature type="compositionally biased region" description="Basic and acidic residues" evidence="1">
    <location>
        <begin position="355"/>
        <end position="383"/>
    </location>
</feature>
<feature type="region of interest" description="Disordered" evidence="1">
    <location>
        <begin position="153"/>
        <end position="179"/>
    </location>
</feature>
<feature type="region of interest" description="Disordered" evidence="1">
    <location>
        <begin position="302"/>
        <end position="447"/>
    </location>
</feature>
<dbReference type="Proteomes" id="UP000317648">
    <property type="component" value="Chromosome"/>
</dbReference>
<evidence type="ECO:0000313" key="5">
    <source>
        <dbReference type="Proteomes" id="UP000317648"/>
    </source>
</evidence>
<dbReference type="KEGG" id="lcre:Pla8534_65980"/>
<feature type="transmembrane region" description="Helical" evidence="2">
    <location>
        <begin position="97"/>
        <end position="116"/>
    </location>
</feature>
<evidence type="ECO:0000259" key="3">
    <source>
        <dbReference type="Pfam" id="PF13559"/>
    </source>
</evidence>
<feature type="transmembrane region" description="Helical" evidence="2">
    <location>
        <begin position="12"/>
        <end position="34"/>
    </location>
</feature>
<feature type="transmembrane region" description="Helical" evidence="2">
    <location>
        <begin position="185"/>
        <end position="206"/>
    </location>
</feature>
<keyword evidence="2" id="KW-0472">Membrane</keyword>